<evidence type="ECO:0000259" key="10">
    <source>
        <dbReference type="PROSITE" id="PS50157"/>
    </source>
</evidence>
<dbReference type="SMART" id="SM00355">
    <property type="entry name" value="ZnF_C2H2"/>
    <property type="match status" value="10"/>
</dbReference>
<dbReference type="GO" id="GO:0001227">
    <property type="term" value="F:DNA-binding transcription repressor activity, RNA polymerase II-specific"/>
    <property type="evidence" value="ECO:0007669"/>
    <property type="project" value="TreeGrafter"/>
</dbReference>
<dbReference type="Pfam" id="PF12874">
    <property type="entry name" value="zf-met"/>
    <property type="match status" value="1"/>
</dbReference>
<dbReference type="Pfam" id="PF13894">
    <property type="entry name" value="zf-C2H2_4"/>
    <property type="match status" value="2"/>
</dbReference>
<keyword evidence="3" id="KW-0677">Repeat</keyword>
<feature type="domain" description="C2H2-type" evidence="10">
    <location>
        <begin position="181"/>
        <end position="208"/>
    </location>
</feature>
<dbReference type="Proteomes" id="UP001353858">
    <property type="component" value="Unassembled WGS sequence"/>
</dbReference>
<evidence type="ECO:0000256" key="3">
    <source>
        <dbReference type="ARBA" id="ARBA00022737"/>
    </source>
</evidence>
<dbReference type="GO" id="GO:0008270">
    <property type="term" value="F:zinc ion binding"/>
    <property type="evidence" value="ECO:0007669"/>
    <property type="project" value="UniProtKB-KW"/>
</dbReference>
<evidence type="ECO:0000256" key="7">
    <source>
        <dbReference type="ARBA" id="ARBA00023163"/>
    </source>
</evidence>
<evidence type="ECO:0000256" key="8">
    <source>
        <dbReference type="ARBA" id="ARBA00023242"/>
    </source>
</evidence>
<evidence type="ECO:0000256" key="4">
    <source>
        <dbReference type="ARBA" id="ARBA00022771"/>
    </source>
</evidence>
<dbReference type="Pfam" id="PF00096">
    <property type="entry name" value="zf-C2H2"/>
    <property type="match status" value="4"/>
</dbReference>
<protein>
    <recommendedName>
        <fullName evidence="10">C2H2-type domain-containing protein</fullName>
    </recommendedName>
</protein>
<dbReference type="PANTHER" id="PTHR24399:SF23">
    <property type="entry name" value="C2H2-TYPE DOMAIN-CONTAINING PROTEIN"/>
    <property type="match status" value="1"/>
</dbReference>
<evidence type="ECO:0000313" key="12">
    <source>
        <dbReference type="Proteomes" id="UP001353858"/>
    </source>
</evidence>
<organism evidence="11 12">
    <name type="scientific">Aquatica leii</name>
    <dbReference type="NCBI Taxonomy" id="1421715"/>
    <lineage>
        <taxon>Eukaryota</taxon>
        <taxon>Metazoa</taxon>
        <taxon>Ecdysozoa</taxon>
        <taxon>Arthropoda</taxon>
        <taxon>Hexapoda</taxon>
        <taxon>Insecta</taxon>
        <taxon>Pterygota</taxon>
        <taxon>Neoptera</taxon>
        <taxon>Endopterygota</taxon>
        <taxon>Coleoptera</taxon>
        <taxon>Polyphaga</taxon>
        <taxon>Elateriformia</taxon>
        <taxon>Elateroidea</taxon>
        <taxon>Lampyridae</taxon>
        <taxon>Luciolinae</taxon>
        <taxon>Aquatica</taxon>
    </lineage>
</organism>
<dbReference type="PROSITE" id="PS00028">
    <property type="entry name" value="ZINC_FINGER_C2H2_1"/>
    <property type="match status" value="9"/>
</dbReference>
<dbReference type="PROSITE" id="PS50157">
    <property type="entry name" value="ZINC_FINGER_C2H2_2"/>
    <property type="match status" value="10"/>
</dbReference>
<proteinExistence type="predicted"/>
<sequence length="450" mass="52820">MDTTMKIGINNEPSIIFSEPRFDEIKIKEEYKLQWDHDYCKQTFMQIVTTNENETDTSFKCIHCKMLFRCHSDLIQHLKSHDGSPLQCTLCLKTCRSVCSLNYHLKVHSGIRPFKCGICNKDFMVNNHLKRHLVTHQKLTNSVRQSIKLQKKSNLPWDHNYSMRIKFKRKMLYNIESRTSFECVHCKKVFVNYNELSQHLKIHSGFQQFACTLCSKTFRNIDTLNIHGKTAHSDARLFKCGICDEEFASNYTLSKHVSAHEEEILKCEQCKRSFFTHKELKAHIDLHVKINLKCTLCPKTFKQVCHLNRHFKRHLGIRQFTCSICNKSLASNSSYKQHLKRHGRIKPFKCEKCNCTYSTKESLDDHVKVHNRKCGILPITTKLVPCDFYTMIQRKKKPTTNGEDTKQIHSNVIINEIKLEEEFQPEWSDDYPIQSLVKIETPDDIESHIS</sequence>
<dbReference type="Gene3D" id="3.30.160.60">
    <property type="entry name" value="Classic Zinc Finger"/>
    <property type="match status" value="6"/>
</dbReference>
<dbReference type="AlphaFoldDB" id="A0AAN7P7F8"/>
<dbReference type="PANTHER" id="PTHR24399">
    <property type="entry name" value="ZINC FINGER AND BTB DOMAIN-CONTAINING"/>
    <property type="match status" value="1"/>
</dbReference>
<feature type="domain" description="C2H2-type" evidence="10">
    <location>
        <begin position="238"/>
        <end position="263"/>
    </location>
</feature>
<keyword evidence="5" id="KW-0862">Zinc</keyword>
<evidence type="ECO:0000313" key="11">
    <source>
        <dbReference type="EMBL" id="KAK4878562.1"/>
    </source>
</evidence>
<feature type="domain" description="C2H2-type" evidence="10">
    <location>
        <begin position="114"/>
        <end position="136"/>
    </location>
</feature>
<evidence type="ECO:0000256" key="5">
    <source>
        <dbReference type="ARBA" id="ARBA00022833"/>
    </source>
</evidence>
<evidence type="ECO:0000256" key="6">
    <source>
        <dbReference type="ARBA" id="ARBA00023015"/>
    </source>
</evidence>
<dbReference type="GO" id="GO:0005654">
    <property type="term" value="C:nucleoplasm"/>
    <property type="evidence" value="ECO:0007669"/>
    <property type="project" value="TreeGrafter"/>
</dbReference>
<dbReference type="FunFam" id="3.30.160.60:FF:000145">
    <property type="entry name" value="Zinc finger protein 574"/>
    <property type="match status" value="1"/>
</dbReference>
<dbReference type="SUPFAM" id="SSF57667">
    <property type="entry name" value="beta-beta-alpha zinc fingers"/>
    <property type="match status" value="5"/>
</dbReference>
<feature type="domain" description="C2H2-type" evidence="10">
    <location>
        <begin position="59"/>
        <end position="86"/>
    </location>
</feature>
<keyword evidence="4 9" id="KW-0863">Zinc-finger</keyword>
<feature type="domain" description="C2H2-type" evidence="10">
    <location>
        <begin position="320"/>
        <end position="347"/>
    </location>
</feature>
<feature type="domain" description="C2H2-type" evidence="10">
    <location>
        <begin position="265"/>
        <end position="287"/>
    </location>
</feature>
<keyword evidence="2" id="KW-0479">Metal-binding</keyword>
<keyword evidence="6" id="KW-0805">Transcription regulation</keyword>
<dbReference type="GO" id="GO:0000978">
    <property type="term" value="F:RNA polymerase II cis-regulatory region sequence-specific DNA binding"/>
    <property type="evidence" value="ECO:0007669"/>
    <property type="project" value="TreeGrafter"/>
</dbReference>
<reference evidence="12" key="1">
    <citation type="submission" date="2023-01" db="EMBL/GenBank/DDBJ databases">
        <title>Key to firefly adult light organ development and bioluminescence: homeobox transcription factors regulate luciferase expression and transportation to peroxisome.</title>
        <authorList>
            <person name="Fu X."/>
        </authorList>
    </citation>
    <scope>NUCLEOTIDE SEQUENCE [LARGE SCALE GENOMIC DNA]</scope>
</reference>
<keyword evidence="8" id="KW-0539">Nucleus</keyword>
<keyword evidence="12" id="KW-1185">Reference proteome</keyword>
<accession>A0AAN7P7F8</accession>
<gene>
    <name evidence="11" type="ORF">RN001_011068</name>
</gene>
<dbReference type="EMBL" id="JARPUR010000004">
    <property type="protein sequence ID" value="KAK4878562.1"/>
    <property type="molecule type" value="Genomic_DNA"/>
</dbReference>
<evidence type="ECO:0000256" key="1">
    <source>
        <dbReference type="ARBA" id="ARBA00004123"/>
    </source>
</evidence>
<comment type="subcellular location">
    <subcellularLocation>
        <location evidence="1">Nucleus</location>
    </subcellularLocation>
</comment>
<comment type="caution">
    <text evidence="11">The sequence shown here is derived from an EMBL/GenBank/DDBJ whole genome shotgun (WGS) entry which is preliminary data.</text>
</comment>
<dbReference type="InterPro" id="IPR013087">
    <property type="entry name" value="Znf_C2H2_type"/>
</dbReference>
<name>A0AAN7P7F8_9COLE</name>
<feature type="domain" description="C2H2-type" evidence="10">
    <location>
        <begin position="86"/>
        <end position="113"/>
    </location>
</feature>
<keyword evidence="7" id="KW-0804">Transcription</keyword>
<feature type="domain" description="C2H2-type" evidence="10">
    <location>
        <begin position="348"/>
        <end position="375"/>
    </location>
</feature>
<dbReference type="InterPro" id="IPR036236">
    <property type="entry name" value="Znf_C2H2_sf"/>
</dbReference>
<evidence type="ECO:0000256" key="2">
    <source>
        <dbReference type="ARBA" id="ARBA00022723"/>
    </source>
</evidence>
<feature type="domain" description="C2H2-type" evidence="10">
    <location>
        <begin position="292"/>
        <end position="319"/>
    </location>
</feature>
<evidence type="ECO:0000256" key="9">
    <source>
        <dbReference type="PROSITE-ProRule" id="PRU00042"/>
    </source>
</evidence>
<feature type="domain" description="C2H2-type" evidence="10">
    <location>
        <begin position="209"/>
        <end position="237"/>
    </location>
</feature>